<keyword evidence="2" id="KW-0812">Transmembrane</keyword>
<dbReference type="AlphaFoldDB" id="A0A0B2V7L3"/>
<reference evidence="3 4" key="1">
    <citation type="submission" date="2014-11" db="EMBL/GenBank/DDBJ databases">
        <title>Genetic blueprint of the zoonotic pathogen Toxocara canis.</title>
        <authorList>
            <person name="Zhu X.-Q."/>
            <person name="Korhonen P.K."/>
            <person name="Cai H."/>
            <person name="Young N.D."/>
            <person name="Nejsum P."/>
            <person name="von Samson-Himmelstjerna G."/>
            <person name="Boag P.R."/>
            <person name="Tan P."/>
            <person name="Li Q."/>
            <person name="Min J."/>
            <person name="Yang Y."/>
            <person name="Wang X."/>
            <person name="Fang X."/>
            <person name="Hall R.S."/>
            <person name="Hofmann A."/>
            <person name="Sternberg P.W."/>
            <person name="Jex A.R."/>
            <person name="Gasser R.B."/>
        </authorList>
    </citation>
    <scope>NUCLEOTIDE SEQUENCE [LARGE SCALE GENOMIC DNA]</scope>
    <source>
        <strain evidence="3">PN_DK_2014</strain>
    </source>
</reference>
<keyword evidence="2" id="KW-1133">Transmembrane helix</keyword>
<name>A0A0B2V7L3_TOXCA</name>
<keyword evidence="4" id="KW-1185">Reference proteome</keyword>
<sequence length="233" mass="25919">MPSSSTVRQMPIVLCGCCRSPSKRKQEKVNDLSSTRISTVFESTQHSLNSTRAERLPVIVVSCPSTPSLEPHESDVQESNVDAEDLYFTARTSHEFDYSMKNMADLVREIRIEAGLPVTPRENELCKKSTNGERANKEPPSSKPADEHCKVGYVPSYSCSIESCGRQKKEELHAQAVRCELNTVVAHLDDKAAAYERNVRAALSAAPQSIAYMINIIYVWCTTAILHIIDALF</sequence>
<dbReference type="OrthoDB" id="5856972at2759"/>
<organism evidence="3 4">
    <name type="scientific">Toxocara canis</name>
    <name type="common">Canine roundworm</name>
    <dbReference type="NCBI Taxonomy" id="6265"/>
    <lineage>
        <taxon>Eukaryota</taxon>
        <taxon>Metazoa</taxon>
        <taxon>Ecdysozoa</taxon>
        <taxon>Nematoda</taxon>
        <taxon>Chromadorea</taxon>
        <taxon>Rhabditida</taxon>
        <taxon>Spirurina</taxon>
        <taxon>Ascaridomorpha</taxon>
        <taxon>Ascaridoidea</taxon>
        <taxon>Toxocaridae</taxon>
        <taxon>Toxocara</taxon>
    </lineage>
</organism>
<feature type="region of interest" description="Disordered" evidence="1">
    <location>
        <begin position="126"/>
        <end position="146"/>
    </location>
</feature>
<comment type="caution">
    <text evidence="3">The sequence shown here is derived from an EMBL/GenBank/DDBJ whole genome shotgun (WGS) entry which is preliminary data.</text>
</comment>
<proteinExistence type="predicted"/>
<evidence type="ECO:0000313" key="4">
    <source>
        <dbReference type="Proteomes" id="UP000031036"/>
    </source>
</evidence>
<dbReference type="EMBL" id="JPKZ01002272">
    <property type="protein sequence ID" value="KHN77504.1"/>
    <property type="molecule type" value="Genomic_DNA"/>
</dbReference>
<evidence type="ECO:0000256" key="2">
    <source>
        <dbReference type="SAM" id="Phobius"/>
    </source>
</evidence>
<evidence type="ECO:0000313" key="3">
    <source>
        <dbReference type="EMBL" id="KHN77504.1"/>
    </source>
</evidence>
<feature type="compositionally biased region" description="Basic and acidic residues" evidence="1">
    <location>
        <begin position="126"/>
        <end position="137"/>
    </location>
</feature>
<dbReference type="Proteomes" id="UP000031036">
    <property type="component" value="Unassembled WGS sequence"/>
</dbReference>
<feature type="transmembrane region" description="Helical" evidence="2">
    <location>
        <begin position="210"/>
        <end position="229"/>
    </location>
</feature>
<gene>
    <name evidence="3" type="ORF">Tcan_18328</name>
</gene>
<evidence type="ECO:0000256" key="1">
    <source>
        <dbReference type="SAM" id="MobiDB-lite"/>
    </source>
</evidence>
<accession>A0A0B2V7L3</accession>
<keyword evidence="2" id="KW-0472">Membrane</keyword>
<protein>
    <submittedName>
        <fullName evidence="3">Uncharacterized protein</fullName>
    </submittedName>
</protein>